<dbReference type="PANTHER" id="PTHR46268">
    <property type="entry name" value="STRESS RESPONSE PROTEIN NHAX"/>
    <property type="match status" value="1"/>
</dbReference>
<protein>
    <submittedName>
        <fullName evidence="4">Universal stress protein</fullName>
    </submittedName>
</protein>
<dbReference type="InterPro" id="IPR014729">
    <property type="entry name" value="Rossmann-like_a/b/a_fold"/>
</dbReference>
<proteinExistence type="inferred from homology"/>
<dbReference type="PRINTS" id="PR01438">
    <property type="entry name" value="UNVRSLSTRESS"/>
</dbReference>
<evidence type="ECO:0000313" key="4">
    <source>
        <dbReference type="EMBL" id="MBL0389830.1"/>
    </source>
</evidence>
<sequence>MTQQKTINPSTQSTPVVVCLGAASSAGCNATWRAALVARELGAKLNILHPAPQPRVLAREEAALRELVEDIRQRTRVDVSVEAVQGNVLRHAVAASRDAAMMVLPSVRRNPLREWIMGTQAERLIRLCRSPVLVVKRPALASYQRVLVPLDVRDQSARVIALAASLSRGSRLEVLHAIDAGDEKILRELEGPELTLRFDRQHRAQAALLAVHQRVAAAQVGQSGAEASIAFGDAARVVLARTQAWDAELLVIGKAQRGLLAGYFLGGLTQCVLARASADVLVHPVRSQAARRVDAPAPQVPSTPSSPAHWGTLVRLPEWK</sequence>
<dbReference type="CDD" id="cd00293">
    <property type="entry name" value="USP-like"/>
    <property type="match status" value="2"/>
</dbReference>
<dbReference type="RefSeq" id="WP_201672425.1">
    <property type="nucleotide sequence ID" value="NZ_JAEQNE010000001.1"/>
</dbReference>
<feature type="domain" description="UspA" evidence="3">
    <location>
        <begin position="16"/>
        <end position="136"/>
    </location>
</feature>
<dbReference type="PANTHER" id="PTHR46268:SF6">
    <property type="entry name" value="UNIVERSAL STRESS PROTEIN UP12"/>
    <property type="match status" value="1"/>
</dbReference>
<organism evidence="4 5">
    <name type="scientific">Ramlibacter monticola</name>
    <dbReference type="NCBI Taxonomy" id="1926872"/>
    <lineage>
        <taxon>Bacteria</taxon>
        <taxon>Pseudomonadati</taxon>
        <taxon>Pseudomonadota</taxon>
        <taxon>Betaproteobacteria</taxon>
        <taxon>Burkholderiales</taxon>
        <taxon>Comamonadaceae</taxon>
        <taxon>Ramlibacter</taxon>
    </lineage>
</organism>
<keyword evidence="5" id="KW-1185">Reference proteome</keyword>
<comment type="caution">
    <text evidence="4">The sequence shown here is derived from an EMBL/GenBank/DDBJ whole genome shotgun (WGS) entry which is preliminary data.</text>
</comment>
<dbReference type="Proteomes" id="UP000599109">
    <property type="component" value="Unassembled WGS sequence"/>
</dbReference>
<comment type="similarity">
    <text evidence="1">Belongs to the universal stress protein A family.</text>
</comment>
<accession>A0A936YXM3</accession>
<feature type="region of interest" description="Disordered" evidence="2">
    <location>
        <begin position="292"/>
        <end position="311"/>
    </location>
</feature>
<dbReference type="SUPFAM" id="SSF52402">
    <property type="entry name" value="Adenine nucleotide alpha hydrolases-like"/>
    <property type="match status" value="2"/>
</dbReference>
<dbReference type="InterPro" id="IPR006015">
    <property type="entry name" value="Universal_stress_UspA"/>
</dbReference>
<dbReference type="PROSITE" id="PS51257">
    <property type="entry name" value="PROKAR_LIPOPROTEIN"/>
    <property type="match status" value="1"/>
</dbReference>
<evidence type="ECO:0000256" key="2">
    <source>
        <dbReference type="SAM" id="MobiDB-lite"/>
    </source>
</evidence>
<evidence type="ECO:0000259" key="3">
    <source>
        <dbReference type="Pfam" id="PF00582"/>
    </source>
</evidence>
<dbReference type="AlphaFoldDB" id="A0A936YXM3"/>
<dbReference type="Gene3D" id="3.40.50.620">
    <property type="entry name" value="HUPs"/>
    <property type="match status" value="2"/>
</dbReference>
<gene>
    <name evidence="4" type="ORF">JJ685_01610</name>
</gene>
<feature type="domain" description="UspA" evidence="3">
    <location>
        <begin position="143"/>
        <end position="282"/>
    </location>
</feature>
<dbReference type="Pfam" id="PF00582">
    <property type="entry name" value="Usp"/>
    <property type="match status" value="2"/>
</dbReference>
<evidence type="ECO:0000313" key="5">
    <source>
        <dbReference type="Proteomes" id="UP000599109"/>
    </source>
</evidence>
<reference evidence="4 5" key="1">
    <citation type="journal article" date="2017" name="Int. J. Syst. Evol. Microbiol.">
        <title>Ramlibacter monticola sp. nov., isolated from forest soil.</title>
        <authorList>
            <person name="Chaudhary D.K."/>
            <person name="Kim J."/>
        </authorList>
    </citation>
    <scope>NUCLEOTIDE SEQUENCE [LARGE SCALE GENOMIC DNA]</scope>
    <source>
        <strain evidence="4 5">KACC 19175</strain>
    </source>
</reference>
<dbReference type="InterPro" id="IPR006016">
    <property type="entry name" value="UspA"/>
</dbReference>
<name>A0A936YXM3_9BURK</name>
<dbReference type="EMBL" id="JAEQNE010000001">
    <property type="protein sequence ID" value="MBL0389830.1"/>
    <property type="molecule type" value="Genomic_DNA"/>
</dbReference>
<evidence type="ECO:0000256" key="1">
    <source>
        <dbReference type="ARBA" id="ARBA00008791"/>
    </source>
</evidence>